<reference evidence="4" key="1">
    <citation type="submission" date="2017-05" db="EMBL/GenBank/DDBJ databases">
        <title>The Genome Sequence of Enterococcus sp. 4G2_DIV0659.</title>
        <authorList>
            <consortium name="The Broad Institute Genomics Platform"/>
            <consortium name="The Broad Institute Genomic Center for Infectious Diseases"/>
            <person name="Earl A."/>
            <person name="Manson A."/>
            <person name="Schwartman J."/>
            <person name="Gilmore M."/>
            <person name="Abouelleil A."/>
            <person name="Cao P."/>
            <person name="Chapman S."/>
            <person name="Cusick C."/>
            <person name="Shea T."/>
            <person name="Young S."/>
            <person name="Neafsey D."/>
            <person name="Nusbaum C."/>
            <person name="Birren B."/>
        </authorList>
    </citation>
    <scope>NUCLEOTIDE SEQUENCE [LARGE SCALE GENOMIC DNA]</scope>
    <source>
        <strain evidence="4">4G2_DIV0659</strain>
    </source>
</reference>
<feature type="domain" description="HTH cro/C1-type" evidence="2">
    <location>
        <begin position="10"/>
        <end position="64"/>
    </location>
</feature>
<dbReference type="EMBL" id="NGLE02000001">
    <property type="protein sequence ID" value="MEI5994237.1"/>
    <property type="molecule type" value="Genomic_DNA"/>
</dbReference>
<protein>
    <recommendedName>
        <fullName evidence="2">HTH cro/C1-type domain-containing protein</fullName>
    </recommendedName>
</protein>
<dbReference type="Gene3D" id="1.10.260.40">
    <property type="entry name" value="lambda repressor-like DNA-binding domains"/>
    <property type="match status" value="1"/>
</dbReference>
<dbReference type="STRING" id="1834181.A5880_001712"/>
<dbReference type="CDD" id="cd00093">
    <property type="entry name" value="HTH_XRE"/>
    <property type="match status" value="1"/>
</dbReference>
<dbReference type="SUPFAM" id="SSF47413">
    <property type="entry name" value="lambda repressor-like DNA-binding domains"/>
    <property type="match status" value="1"/>
</dbReference>
<proteinExistence type="predicted"/>
<gene>
    <name evidence="4" type="ORF">A5880_001712</name>
    <name evidence="3" type="ORF">A5880_001795</name>
</gene>
<dbReference type="Pfam" id="PF01381">
    <property type="entry name" value="HTH_3"/>
    <property type="match status" value="1"/>
</dbReference>
<reference evidence="3 5" key="2">
    <citation type="submission" date="2018-07" db="EMBL/GenBank/DDBJ databases">
        <title>The Genome Sequence of Enterococcus sp. DIV0659b.</title>
        <authorList>
            <consortium name="The Broad Institute Genomics Platform"/>
            <consortium name="The Broad Institute Genomic Center for Infectious Diseases"/>
            <person name="Earl A."/>
            <person name="Manson A."/>
            <person name="Schwartman J."/>
            <person name="Gilmore M."/>
            <person name="Abouelleil A."/>
            <person name="Cao P."/>
            <person name="Chapman S."/>
            <person name="Cusick C."/>
            <person name="Shea T."/>
            <person name="Young S."/>
            <person name="Neafsey D."/>
            <person name="Nusbaum C."/>
            <person name="Birren B."/>
        </authorList>
    </citation>
    <scope>NUCLEOTIDE SEQUENCE [LARGE SCALE GENOMIC DNA]</scope>
    <source>
        <strain evidence="3 5">4G2_DIV0659</strain>
    </source>
</reference>
<evidence type="ECO:0000313" key="5">
    <source>
        <dbReference type="Proteomes" id="UP000195139"/>
    </source>
</evidence>
<sequence>MRNKVVDVHIHVYRAVLRMSQKELAEKVGVTRETIVNIERNKQNPSLLLVYNIAEVLGVSIDQLYTFEREANEKDVDSD</sequence>
<organism evidence="4">
    <name type="scientific">Candidatus Enterococcus mansonii</name>
    <dbReference type="NCBI Taxonomy" id="1834181"/>
    <lineage>
        <taxon>Bacteria</taxon>
        <taxon>Bacillati</taxon>
        <taxon>Bacillota</taxon>
        <taxon>Bacilli</taxon>
        <taxon>Lactobacillales</taxon>
        <taxon>Enterococcaceae</taxon>
        <taxon>Enterococcus</taxon>
    </lineage>
</organism>
<accession>A0A242CG05</accession>
<evidence type="ECO:0000313" key="4">
    <source>
        <dbReference type="EMBL" id="OTO08712.1"/>
    </source>
</evidence>
<dbReference type="AlphaFoldDB" id="A0A242CG05"/>
<dbReference type="GO" id="GO:0003677">
    <property type="term" value="F:DNA binding"/>
    <property type="evidence" value="ECO:0007669"/>
    <property type="project" value="UniProtKB-KW"/>
</dbReference>
<dbReference type="PROSITE" id="PS50943">
    <property type="entry name" value="HTH_CROC1"/>
    <property type="match status" value="1"/>
</dbReference>
<dbReference type="OrthoDB" id="6386941at2"/>
<dbReference type="SMART" id="SM00530">
    <property type="entry name" value="HTH_XRE"/>
    <property type="match status" value="1"/>
</dbReference>
<dbReference type="EMBL" id="NGLE01000002">
    <property type="protein sequence ID" value="OTO08712.1"/>
    <property type="molecule type" value="Genomic_DNA"/>
</dbReference>
<evidence type="ECO:0000256" key="1">
    <source>
        <dbReference type="ARBA" id="ARBA00023125"/>
    </source>
</evidence>
<evidence type="ECO:0000313" key="3">
    <source>
        <dbReference type="EMBL" id="MEI5994237.1"/>
    </source>
</evidence>
<comment type="caution">
    <text evidence="4">The sequence shown here is derived from an EMBL/GenBank/DDBJ whole genome shotgun (WGS) entry which is preliminary data.</text>
</comment>
<dbReference type="PANTHER" id="PTHR46558">
    <property type="entry name" value="TRACRIPTIONAL REGULATORY PROTEIN-RELATED-RELATED"/>
    <property type="match status" value="1"/>
</dbReference>
<dbReference type="InterPro" id="IPR001387">
    <property type="entry name" value="Cro/C1-type_HTH"/>
</dbReference>
<dbReference type="Proteomes" id="UP000195139">
    <property type="component" value="Unassembled WGS sequence"/>
</dbReference>
<dbReference type="InterPro" id="IPR010982">
    <property type="entry name" value="Lambda_DNA-bd_dom_sf"/>
</dbReference>
<keyword evidence="1" id="KW-0238">DNA-binding</keyword>
<keyword evidence="5" id="KW-1185">Reference proteome</keyword>
<dbReference type="RefSeq" id="WP_086330629.1">
    <property type="nucleotide sequence ID" value="NZ_NGLE02000001.1"/>
</dbReference>
<evidence type="ECO:0000259" key="2">
    <source>
        <dbReference type="PROSITE" id="PS50943"/>
    </source>
</evidence>
<name>A0A242CG05_9ENTE</name>
<dbReference type="PANTHER" id="PTHR46558:SF4">
    <property type="entry name" value="DNA-BIDING PHAGE PROTEIN"/>
    <property type="match status" value="1"/>
</dbReference>